<organism evidence="1">
    <name type="scientific">marine sediment metagenome</name>
    <dbReference type="NCBI Taxonomy" id="412755"/>
    <lineage>
        <taxon>unclassified sequences</taxon>
        <taxon>metagenomes</taxon>
        <taxon>ecological metagenomes</taxon>
    </lineage>
</organism>
<comment type="caution">
    <text evidence="1">The sequence shown here is derived from an EMBL/GenBank/DDBJ whole genome shotgun (WGS) entry which is preliminary data.</text>
</comment>
<dbReference type="EMBL" id="LAZR01000129">
    <property type="protein sequence ID" value="KKN88314.1"/>
    <property type="molecule type" value="Genomic_DNA"/>
</dbReference>
<sequence length="79" mass="9357">MTNKQSVPREYVITRKETDLWSAQGPVYWHEKPIHIGRDREGAFKILAKERKRDTKRAEGKSLRYTLLNVYCDGDERYG</sequence>
<proteinExistence type="predicted"/>
<evidence type="ECO:0000313" key="1">
    <source>
        <dbReference type="EMBL" id="KKN88314.1"/>
    </source>
</evidence>
<accession>A0A0F9U9N8</accession>
<gene>
    <name evidence="1" type="ORF">LCGC14_0248760</name>
</gene>
<reference evidence="1" key="1">
    <citation type="journal article" date="2015" name="Nature">
        <title>Complex archaea that bridge the gap between prokaryotes and eukaryotes.</title>
        <authorList>
            <person name="Spang A."/>
            <person name="Saw J.H."/>
            <person name="Jorgensen S.L."/>
            <person name="Zaremba-Niedzwiedzka K."/>
            <person name="Martijn J."/>
            <person name="Lind A.E."/>
            <person name="van Eijk R."/>
            <person name="Schleper C."/>
            <person name="Guy L."/>
            <person name="Ettema T.J."/>
        </authorList>
    </citation>
    <scope>NUCLEOTIDE SEQUENCE</scope>
</reference>
<dbReference type="AlphaFoldDB" id="A0A0F9U9N8"/>
<protein>
    <submittedName>
        <fullName evidence="1">Uncharacterized protein</fullName>
    </submittedName>
</protein>
<name>A0A0F9U9N8_9ZZZZ</name>